<evidence type="ECO:0000313" key="5">
    <source>
        <dbReference type="Proteomes" id="UP001497453"/>
    </source>
</evidence>
<evidence type="ECO:0000256" key="2">
    <source>
        <dbReference type="ARBA" id="ARBA00022705"/>
    </source>
</evidence>
<proteinExistence type="inferred from homology"/>
<gene>
    <name evidence="4" type="ORF">GFSPODELE1_LOCUS6353</name>
</gene>
<evidence type="ECO:0008006" key="6">
    <source>
        <dbReference type="Google" id="ProtNLM"/>
    </source>
</evidence>
<keyword evidence="2" id="KW-0235">DNA replication</keyword>
<name>A0ABP1DL25_9APHY</name>
<dbReference type="InterPro" id="IPR019128">
    <property type="entry name" value="Dcc1"/>
</dbReference>
<evidence type="ECO:0000313" key="4">
    <source>
        <dbReference type="EMBL" id="CAL1707412.1"/>
    </source>
</evidence>
<dbReference type="PANTHER" id="PTHR13395:SF6">
    <property type="entry name" value="SISTER CHROMATID COHESION PROTEIN DCC1"/>
    <property type="match status" value="1"/>
</dbReference>
<sequence length="381" mass="42810">MNDFNLKYSSSPVSDTGSFRLLEFPPELYKCIENSTDNTQSWSIKGESLDDAVLCTADKTYTIRSVVLSNSVLVVTPSLDSHGSAEDAVIRDQLHEVYELVPSIPKLHKLNGLLRGSEYNEGQEDDVDMTSDSDREDYRPSKRRRLTLEDAREILQASDAEISQGLKSRRVLILKGELRPIAPSYLTQILELLLNHLVSTSIPHQAAPLVALSSALETDHEIRRDVSEQVMAWFGQIDDGIWKLDVNATVKEVGLGILRAYKDEPIVEFDFLAKWKSAVGDTFETTITLDLLLANYLSSLSTLTGATELTYFPSSALPTDPAARFTDIFLTRPRWKAEDISPFLEDIVVNNKERDKLLLKYARAITDKEGVWYTARVMYNG</sequence>
<dbReference type="EMBL" id="OZ037947">
    <property type="protein sequence ID" value="CAL1707412.1"/>
    <property type="molecule type" value="Genomic_DNA"/>
</dbReference>
<protein>
    <recommendedName>
        <fullName evidence="6">Sister chromatid cohesion protein DCC1</fullName>
    </recommendedName>
</protein>
<dbReference type="Pfam" id="PF09724">
    <property type="entry name" value="Dcc1"/>
    <property type="match status" value="1"/>
</dbReference>
<accession>A0ABP1DL25</accession>
<dbReference type="Proteomes" id="UP001497453">
    <property type="component" value="Chromosome 4"/>
</dbReference>
<feature type="compositionally biased region" description="Acidic residues" evidence="3">
    <location>
        <begin position="121"/>
        <end position="131"/>
    </location>
</feature>
<evidence type="ECO:0000256" key="1">
    <source>
        <dbReference type="ARBA" id="ARBA00007017"/>
    </source>
</evidence>
<organism evidence="4 5">
    <name type="scientific">Somion occarium</name>
    <dbReference type="NCBI Taxonomy" id="3059160"/>
    <lineage>
        <taxon>Eukaryota</taxon>
        <taxon>Fungi</taxon>
        <taxon>Dikarya</taxon>
        <taxon>Basidiomycota</taxon>
        <taxon>Agaricomycotina</taxon>
        <taxon>Agaricomycetes</taxon>
        <taxon>Polyporales</taxon>
        <taxon>Cerrenaceae</taxon>
        <taxon>Somion</taxon>
    </lineage>
</organism>
<dbReference type="PANTHER" id="PTHR13395">
    <property type="entry name" value="SISTER CHROMATID COHESION PROTEIN DCC1-RELATED"/>
    <property type="match status" value="1"/>
</dbReference>
<reference evidence="5" key="1">
    <citation type="submission" date="2024-04" db="EMBL/GenBank/DDBJ databases">
        <authorList>
            <person name="Shaw F."/>
            <person name="Minotto A."/>
        </authorList>
    </citation>
    <scope>NUCLEOTIDE SEQUENCE [LARGE SCALE GENOMIC DNA]</scope>
</reference>
<keyword evidence="5" id="KW-1185">Reference proteome</keyword>
<comment type="similarity">
    <text evidence="1">Belongs to the DCC1 family.</text>
</comment>
<feature type="region of interest" description="Disordered" evidence="3">
    <location>
        <begin position="119"/>
        <end position="140"/>
    </location>
</feature>
<evidence type="ECO:0000256" key="3">
    <source>
        <dbReference type="SAM" id="MobiDB-lite"/>
    </source>
</evidence>